<evidence type="ECO:0000256" key="8">
    <source>
        <dbReference type="RuleBase" id="RU000489"/>
    </source>
</evidence>
<feature type="domain" description="GH18" evidence="11">
    <location>
        <begin position="26"/>
        <end position="353"/>
    </location>
</feature>
<feature type="chain" id="PRO_5040352869" description="chitinase" evidence="10">
    <location>
        <begin position="19"/>
        <end position="363"/>
    </location>
</feature>
<sequence length="363" mass="38980">MLLLILSFLSALLYGAHAKLNANSTTNIALYWGQNSYGESDGPLAQQRLSFYCADPNVDIMNLSFLLRVVGNEGHPELNFAAQGSENCTFGSDPNGDDLAFTNTFSCSQVAEDIKSCQQDHGTTILLSVGGATYSEGGFCTAEEAQAAADNLWSTFGPLLPNATESQYRPFGTAALDGFDMDFESRFTQSVPFAQRLRDRMDAQTSVDGKPRYLTAAPQCPYPDASDDAMLNGPNGDGNGAVPFDAVFVQYYNNYCGDQSFAKCTTEQPSFNFDTWDTWASNTSANPRVKVLLGIPAGITAAGSGYKSARDLRFIFDYLKSFASFGGVAMFDASQANANGGFLPQVASGLNAVAAGQRKRDEL</sequence>
<dbReference type="PANTHER" id="PTHR45708:SF49">
    <property type="entry name" value="ENDOCHITINASE"/>
    <property type="match status" value="1"/>
</dbReference>
<evidence type="ECO:0000256" key="7">
    <source>
        <dbReference type="ARBA" id="ARBA00023326"/>
    </source>
</evidence>
<evidence type="ECO:0000256" key="2">
    <source>
        <dbReference type="ARBA" id="ARBA00012729"/>
    </source>
</evidence>
<dbReference type="PANTHER" id="PTHR45708">
    <property type="entry name" value="ENDOCHITINASE"/>
    <property type="match status" value="1"/>
</dbReference>
<dbReference type="PROSITE" id="PS01095">
    <property type="entry name" value="GH18_1"/>
    <property type="match status" value="1"/>
</dbReference>
<dbReference type="GO" id="GO:0000272">
    <property type="term" value="P:polysaccharide catabolic process"/>
    <property type="evidence" value="ECO:0007669"/>
    <property type="project" value="UniProtKB-KW"/>
</dbReference>
<gene>
    <name evidence="12" type="ORF">K490DRAFT_53217</name>
</gene>
<evidence type="ECO:0000256" key="10">
    <source>
        <dbReference type="SAM" id="SignalP"/>
    </source>
</evidence>
<keyword evidence="7" id="KW-0624">Polysaccharide degradation</keyword>
<evidence type="ECO:0000256" key="3">
    <source>
        <dbReference type="ARBA" id="ARBA00022801"/>
    </source>
</evidence>
<protein>
    <recommendedName>
        <fullName evidence="2">chitinase</fullName>
        <ecNumber evidence="2">3.2.1.14</ecNumber>
    </recommendedName>
</protein>
<dbReference type="GO" id="GO:0008843">
    <property type="term" value="F:endochitinase activity"/>
    <property type="evidence" value="ECO:0007669"/>
    <property type="project" value="UniProtKB-EC"/>
</dbReference>
<evidence type="ECO:0000313" key="12">
    <source>
        <dbReference type="EMBL" id="KAF2092063.1"/>
    </source>
</evidence>
<evidence type="ECO:0000256" key="6">
    <source>
        <dbReference type="ARBA" id="ARBA00023295"/>
    </source>
</evidence>
<name>A0A9P4I2Z5_9PEZI</name>
<evidence type="ECO:0000259" key="11">
    <source>
        <dbReference type="PROSITE" id="PS51910"/>
    </source>
</evidence>
<keyword evidence="13" id="KW-1185">Reference proteome</keyword>
<comment type="catalytic activity">
    <reaction evidence="1">
        <text>Random endo-hydrolysis of N-acetyl-beta-D-glucosaminide (1-&gt;4)-beta-linkages in chitin and chitodextrins.</text>
        <dbReference type="EC" id="3.2.1.14"/>
    </reaction>
</comment>
<dbReference type="OrthoDB" id="6020543at2759"/>
<dbReference type="Gene3D" id="3.20.20.80">
    <property type="entry name" value="Glycosidases"/>
    <property type="match status" value="1"/>
</dbReference>
<accession>A0A9P4I2Z5</accession>
<dbReference type="PROSITE" id="PS51910">
    <property type="entry name" value="GH18_2"/>
    <property type="match status" value="1"/>
</dbReference>
<dbReference type="EMBL" id="ML978711">
    <property type="protein sequence ID" value="KAF2092063.1"/>
    <property type="molecule type" value="Genomic_DNA"/>
</dbReference>
<comment type="similarity">
    <text evidence="9">Belongs to the glycosyl hydrolase 18 family.</text>
</comment>
<evidence type="ECO:0000313" key="13">
    <source>
        <dbReference type="Proteomes" id="UP000799776"/>
    </source>
</evidence>
<keyword evidence="6 8" id="KW-0326">Glycosidase</keyword>
<keyword evidence="4" id="KW-0146">Chitin degradation</keyword>
<keyword evidence="5" id="KW-0119">Carbohydrate metabolism</keyword>
<evidence type="ECO:0000256" key="9">
    <source>
        <dbReference type="RuleBase" id="RU004453"/>
    </source>
</evidence>
<keyword evidence="3 8" id="KW-0378">Hydrolase</keyword>
<dbReference type="Proteomes" id="UP000799776">
    <property type="component" value="Unassembled WGS sequence"/>
</dbReference>
<evidence type="ECO:0000256" key="1">
    <source>
        <dbReference type="ARBA" id="ARBA00000822"/>
    </source>
</evidence>
<reference evidence="12" key="1">
    <citation type="journal article" date="2020" name="Stud. Mycol.">
        <title>101 Dothideomycetes genomes: a test case for predicting lifestyles and emergence of pathogens.</title>
        <authorList>
            <person name="Haridas S."/>
            <person name="Albert R."/>
            <person name="Binder M."/>
            <person name="Bloem J."/>
            <person name="Labutti K."/>
            <person name="Salamov A."/>
            <person name="Andreopoulos B."/>
            <person name="Baker S."/>
            <person name="Barry K."/>
            <person name="Bills G."/>
            <person name="Bluhm B."/>
            <person name="Cannon C."/>
            <person name="Castanera R."/>
            <person name="Culley D."/>
            <person name="Daum C."/>
            <person name="Ezra D."/>
            <person name="Gonzalez J."/>
            <person name="Henrissat B."/>
            <person name="Kuo A."/>
            <person name="Liang C."/>
            <person name="Lipzen A."/>
            <person name="Lutzoni F."/>
            <person name="Magnuson J."/>
            <person name="Mondo S."/>
            <person name="Nolan M."/>
            <person name="Ohm R."/>
            <person name="Pangilinan J."/>
            <person name="Park H.-J."/>
            <person name="Ramirez L."/>
            <person name="Alfaro M."/>
            <person name="Sun H."/>
            <person name="Tritt A."/>
            <person name="Yoshinaga Y."/>
            <person name="Zwiers L.-H."/>
            <person name="Turgeon B."/>
            <person name="Goodwin S."/>
            <person name="Spatafora J."/>
            <person name="Crous P."/>
            <person name="Grigoriev I."/>
        </authorList>
    </citation>
    <scope>NUCLEOTIDE SEQUENCE</scope>
    <source>
        <strain evidence="12">CBS 121410</strain>
    </source>
</reference>
<evidence type="ECO:0000256" key="4">
    <source>
        <dbReference type="ARBA" id="ARBA00023024"/>
    </source>
</evidence>
<dbReference type="InterPro" id="IPR001579">
    <property type="entry name" value="Glyco_hydro_18_chit_AS"/>
</dbReference>
<dbReference type="Pfam" id="PF00704">
    <property type="entry name" value="Glyco_hydro_18"/>
    <property type="match status" value="1"/>
</dbReference>
<dbReference type="InterPro" id="IPR050542">
    <property type="entry name" value="Glycosyl_Hydrlase18_Chitinase"/>
</dbReference>
<dbReference type="SUPFAM" id="SSF51445">
    <property type="entry name" value="(Trans)glycosidases"/>
    <property type="match status" value="1"/>
</dbReference>
<comment type="caution">
    <text evidence="12">The sequence shown here is derived from an EMBL/GenBank/DDBJ whole genome shotgun (WGS) entry which is preliminary data.</text>
</comment>
<keyword evidence="10" id="KW-0732">Signal</keyword>
<dbReference type="GO" id="GO:0006032">
    <property type="term" value="P:chitin catabolic process"/>
    <property type="evidence" value="ECO:0007669"/>
    <property type="project" value="UniProtKB-KW"/>
</dbReference>
<dbReference type="AlphaFoldDB" id="A0A9P4I2Z5"/>
<dbReference type="InterPro" id="IPR001223">
    <property type="entry name" value="Glyco_hydro18_cat"/>
</dbReference>
<proteinExistence type="inferred from homology"/>
<evidence type="ECO:0000256" key="5">
    <source>
        <dbReference type="ARBA" id="ARBA00023277"/>
    </source>
</evidence>
<organism evidence="12 13">
    <name type="scientific">Saccharata proteae CBS 121410</name>
    <dbReference type="NCBI Taxonomy" id="1314787"/>
    <lineage>
        <taxon>Eukaryota</taxon>
        <taxon>Fungi</taxon>
        <taxon>Dikarya</taxon>
        <taxon>Ascomycota</taxon>
        <taxon>Pezizomycotina</taxon>
        <taxon>Dothideomycetes</taxon>
        <taxon>Dothideomycetes incertae sedis</taxon>
        <taxon>Botryosphaeriales</taxon>
        <taxon>Saccharataceae</taxon>
        <taxon>Saccharata</taxon>
    </lineage>
</organism>
<dbReference type="EC" id="3.2.1.14" evidence="2"/>
<dbReference type="InterPro" id="IPR017853">
    <property type="entry name" value="GH"/>
</dbReference>
<dbReference type="GO" id="GO:0005576">
    <property type="term" value="C:extracellular region"/>
    <property type="evidence" value="ECO:0007669"/>
    <property type="project" value="TreeGrafter"/>
</dbReference>
<feature type="signal peptide" evidence="10">
    <location>
        <begin position="1"/>
        <end position="18"/>
    </location>
</feature>